<dbReference type="EMBL" id="CAJPIZ010018552">
    <property type="protein sequence ID" value="CAG2116578.1"/>
    <property type="molecule type" value="Genomic_DNA"/>
</dbReference>
<dbReference type="Proteomes" id="UP000759131">
    <property type="component" value="Unassembled WGS sequence"/>
</dbReference>
<dbReference type="PANTHER" id="PTHR12197">
    <property type="entry name" value="HISTONE-LYSINE N-METHYLTRANSFERASE SMYD"/>
    <property type="match status" value="1"/>
</dbReference>
<reference evidence="2" key="1">
    <citation type="submission" date="2020-11" db="EMBL/GenBank/DDBJ databases">
        <authorList>
            <person name="Tran Van P."/>
        </authorList>
    </citation>
    <scope>NUCLEOTIDE SEQUENCE</scope>
</reference>
<dbReference type="Gene3D" id="1.25.40.10">
    <property type="entry name" value="Tetratricopeptide repeat domain"/>
    <property type="match status" value="1"/>
</dbReference>
<dbReference type="Gene3D" id="2.170.270.10">
    <property type="entry name" value="SET domain"/>
    <property type="match status" value="1"/>
</dbReference>
<sequence length="575" mass="66396">MHIESKDNNNHSHECPVLAVRPLLAITRLIARVIKQLDNNGVNNNSEVIGNHTRDWDCLMDHYENITKDFGVMREFELIYNELALIFGDSLPEIELILRIYGKLLINTFAIQDPLMRQIGRAIYLGPSIFDHSCKPSASFLFIGTTLYIKATKSMTIADITDFRISYIDEFETTVERQRQLRSAYYFDCDCERCTFNESVVSMAEDKSLRHICEKIEKLSIDSNYIIDSTSSLTTKRLHTSNVQNDDNMIYELVADLRRDVMPLNSVLEVKIAEFVAINDKDMDLWLKVMAIFRSYYGDCHQRLALKLFLMAKSANKYPALKRQLLTEAKVIANQITPDMGSQMMTESTRSRAINRYSRHKTISDSLINSTLLYLIESELIDYKPYRIAQNLPNSSDIGKQSPKDVDIAYRFKRFIDTSVCDINELIDMKAMKLLNDTEWAQELAQKSAKFCEMKQELDRLRKQRDTSAQECTELRDRYQQLHNQCNRVLYYNPYEYGYNSVGTGSTGPKINTHSGDRPVVPINVFRPINNGENYERRINVNPYKSRSLCITGTIGQILCDSVGLVINEFRFNEI</sequence>
<keyword evidence="3" id="KW-1185">Reference proteome</keyword>
<dbReference type="InterPro" id="IPR046341">
    <property type="entry name" value="SET_dom_sf"/>
</dbReference>
<dbReference type="PANTHER" id="PTHR12197:SF251">
    <property type="entry name" value="EG:BACR7C10.4 PROTEIN"/>
    <property type="match status" value="1"/>
</dbReference>
<dbReference type="InterPro" id="IPR011990">
    <property type="entry name" value="TPR-like_helical_dom_sf"/>
</dbReference>
<dbReference type="OrthoDB" id="265717at2759"/>
<name>A0A7R9L9F1_9ACAR</name>
<dbReference type="GO" id="GO:0005634">
    <property type="term" value="C:nucleus"/>
    <property type="evidence" value="ECO:0007669"/>
    <property type="project" value="TreeGrafter"/>
</dbReference>
<evidence type="ECO:0008006" key="4">
    <source>
        <dbReference type="Google" id="ProtNLM"/>
    </source>
</evidence>
<dbReference type="EMBL" id="OC873127">
    <property type="protein sequence ID" value="CAD7636210.1"/>
    <property type="molecule type" value="Genomic_DNA"/>
</dbReference>
<protein>
    <recommendedName>
        <fullName evidence="4">SET domain-containing protein</fullName>
    </recommendedName>
</protein>
<evidence type="ECO:0000313" key="3">
    <source>
        <dbReference type="Proteomes" id="UP000759131"/>
    </source>
</evidence>
<evidence type="ECO:0000313" key="2">
    <source>
        <dbReference type="EMBL" id="CAD7636210.1"/>
    </source>
</evidence>
<proteinExistence type="predicted"/>
<dbReference type="SUPFAM" id="SSF82199">
    <property type="entry name" value="SET domain"/>
    <property type="match status" value="1"/>
</dbReference>
<feature type="coiled-coil region" evidence="1">
    <location>
        <begin position="458"/>
        <end position="485"/>
    </location>
</feature>
<evidence type="ECO:0000256" key="1">
    <source>
        <dbReference type="SAM" id="Coils"/>
    </source>
</evidence>
<dbReference type="AlphaFoldDB" id="A0A7R9L9F1"/>
<dbReference type="InterPro" id="IPR050869">
    <property type="entry name" value="H3K4_H4K5_MeTrfase"/>
</dbReference>
<organism evidence="2">
    <name type="scientific">Medioppia subpectinata</name>
    <dbReference type="NCBI Taxonomy" id="1979941"/>
    <lineage>
        <taxon>Eukaryota</taxon>
        <taxon>Metazoa</taxon>
        <taxon>Ecdysozoa</taxon>
        <taxon>Arthropoda</taxon>
        <taxon>Chelicerata</taxon>
        <taxon>Arachnida</taxon>
        <taxon>Acari</taxon>
        <taxon>Acariformes</taxon>
        <taxon>Sarcoptiformes</taxon>
        <taxon>Oribatida</taxon>
        <taxon>Brachypylina</taxon>
        <taxon>Oppioidea</taxon>
        <taxon>Oppiidae</taxon>
        <taxon>Medioppia</taxon>
    </lineage>
</organism>
<keyword evidence="1" id="KW-0175">Coiled coil</keyword>
<gene>
    <name evidence="2" type="ORF">OSB1V03_LOCUS16537</name>
</gene>
<accession>A0A7R9L9F1</accession>